<evidence type="ECO:0000313" key="1">
    <source>
        <dbReference type="EMBL" id="KJK48638.1"/>
    </source>
</evidence>
<reference evidence="1 2" key="1">
    <citation type="submission" date="2015-02" db="EMBL/GenBank/DDBJ databases">
        <authorList>
            <person name="Ju K.-S."/>
            <person name="Doroghazi J.R."/>
            <person name="Metcalf W."/>
        </authorList>
    </citation>
    <scope>NUCLEOTIDE SEQUENCE [LARGE SCALE GENOMIC DNA]</scope>
    <source>
        <strain evidence="1 2">NRRL B-16140</strain>
    </source>
</reference>
<dbReference type="AlphaFoldDB" id="A0A0F0H4V1"/>
<comment type="caution">
    <text evidence="1">The sequence shown here is derived from an EMBL/GenBank/DDBJ whole genome shotgun (WGS) entry which is preliminary data.</text>
</comment>
<proteinExistence type="predicted"/>
<sequence length="68" mass="7466">MSEFEAELRSKIAEAGVAMNQAREAGHDYEIHLHGARIHDLLDLASQHGIDTTSWIDPALLENSGLGR</sequence>
<dbReference type="EMBL" id="JYJG01000101">
    <property type="protein sequence ID" value="KJK48638.1"/>
    <property type="molecule type" value="Genomic_DNA"/>
</dbReference>
<dbReference type="Proteomes" id="UP000033393">
    <property type="component" value="Unassembled WGS sequence"/>
</dbReference>
<gene>
    <name evidence="1" type="ORF">UK23_16405</name>
</gene>
<dbReference type="OrthoDB" id="3431161at2"/>
<evidence type="ECO:0000313" key="2">
    <source>
        <dbReference type="Proteomes" id="UP000033393"/>
    </source>
</evidence>
<keyword evidence="2" id="KW-1185">Reference proteome</keyword>
<name>A0A0F0H4V1_LENAE</name>
<dbReference type="STRING" id="68170.GCA_000974445_01838"/>
<accession>A0A0F0H4V1</accession>
<protein>
    <submittedName>
        <fullName evidence="1">Uncharacterized protein</fullName>
    </submittedName>
</protein>
<organism evidence="1 2">
    <name type="scientific">Lentzea aerocolonigenes</name>
    <name type="common">Lechevalieria aerocolonigenes</name>
    <name type="synonym">Saccharothrix aerocolonigenes</name>
    <dbReference type="NCBI Taxonomy" id="68170"/>
    <lineage>
        <taxon>Bacteria</taxon>
        <taxon>Bacillati</taxon>
        <taxon>Actinomycetota</taxon>
        <taxon>Actinomycetes</taxon>
        <taxon>Pseudonocardiales</taxon>
        <taxon>Pseudonocardiaceae</taxon>
        <taxon>Lentzea</taxon>
    </lineage>
</organism>
<dbReference type="PATRIC" id="fig|68170.10.peg.4166"/>